<evidence type="ECO:0000256" key="2">
    <source>
        <dbReference type="ARBA" id="ARBA00023002"/>
    </source>
</evidence>
<accession>A0A9X0YT01</accession>
<proteinExistence type="inferred from homology"/>
<feature type="domain" description="D-isomer specific 2-hydroxyacid dehydrogenase catalytic" evidence="4">
    <location>
        <begin position="7"/>
        <end position="320"/>
    </location>
</feature>
<dbReference type="SUPFAM" id="SSF52283">
    <property type="entry name" value="Formate/glycerate dehydrogenase catalytic domain-like"/>
    <property type="match status" value="1"/>
</dbReference>
<dbReference type="InterPro" id="IPR029752">
    <property type="entry name" value="D-isomer_DH_CS1"/>
</dbReference>
<evidence type="ECO:0000313" key="6">
    <source>
        <dbReference type="EMBL" id="MBP2076471.1"/>
    </source>
</evidence>
<dbReference type="Proteomes" id="UP001138793">
    <property type="component" value="Unassembled WGS sequence"/>
</dbReference>
<dbReference type="InterPro" id="IPR036291">
    <property type="entry name" value="NAD(P)-bd_dom_sf"/>
</dbReference>
<dbReference type="Pfam" id="PF00389">
    <property type="entry name" value="2-Hacid_dh"/>
    <property type="match status" value="1"/>
</dbReference>
<dbReference type="InterPro" id="IPR006140">
    <property type="entry name" value="D-isomer_DH_NAD-bd"/>
</dbReference>
<dbReference type="RefSeq" id="WP_149474692.1">
    <property type="nucleotide sequence ID" value="NZ_JAGGMB010000002.1"/>
</dbReference>
<evidence type="ECO:0000259" key="5">
    <source>
        <dbReference type="Pfam" id="PF02826"/>
    </source>
</evidence>
<dbReference type="InterPro" id="IPR006139">
    <property type="entry name" value="D-isomer_2_OHA_DH_cat_dom"/>
</dbReference>
<dbReference type="AlphaFoldDB" id="A0A9X0YT01"/>
<sequence>MGKATIYITRNIPEALLKPYEESFSFRMWEREDVRVPRDVLLEEAKHADGLLTVLSDNVDEELLAQAPNLKVVANLAVGYDNIDVDAANKHQVIVTNTPDVLSETTADLGFALLMATARRIVEASTLIEQDKWNEWAPYLLAGADIHHKTIGILGMGRIGEAIAKRATGFNMNVRYHNRNRKPAVEQELGAIYSSFDELLSESDFIVSVVPLTQETANTFNQVAFEKMKTSAIFINISRGGVVDESALLEALDKGEIRAAGLDVFREEPIRSDHPFVGRDDVVCLPHIGSASVETRTTMIQLCLDNISAVLQGNKPKTPVT</sequence>
<evidence type="ECO:0000256" key="1">
    <source>
        <dbReference type="ARBA" id="ARBA00005854"/>
    </source>
</evidence>
<dbReference type="SUPFAM" id="SSF51735">
    <property type="entry name" value="NAD(P)-binding Rossmann-fold domains"/>
    <property type="match status" value="1"/>
</dbReference>
<keyword evidence="7" id="KW-1185">Reference proteome</keyword>
<dbReference type="EC" id="1.1.1.26" evidence="6"/>
<dbReference type="PROSITE" id="PS00065">
    <property type="entry name" value="D_2_HYDROXYACID_DH_1"/>
    <property type="match status" value="1"/>
</dbReference>
<name>A0A9X0YT01_9BACI</name>
<dbReference type="EMBL" id="JAGGMB010000002">
    <property type="protein sequence ID" value="MBP2076471.1"/>
    <property type="molecule type" value="Genomic_DNA"/>
</dbReference>
<dbReference type="Gene3D" id="3.40.50.720">
    <property type="entry name" value="NAD(P)-binding Rossmann-like Domain"/>
    <property type="match status" value="2"/>
</dbReference>
<keyword evidence="2 3" id="KW-0560">Oxidoreductase</keyword>
<dbReference type="PROSITE" id="PS00671">
    <property type="entry name" value="D_2_HYDROXYACID_DH_3"/>
    <property type="match status" value="1"/>
</dbReference>
<dbReference type="GO" id="GO:0051287">
    <property type="term" value="F:NAD binding"/>
    <property type="evidence" value="ECO:0007669"/>
    <property type="project" value="InterPro"/>
</dbReference>
<reference evidence="6" key="1">
    <citation type="submission" date="2021-03" db="EMBL/GenBank/DDBJ databases">
        <title>Genomic Encyclopedia of Type Strains, Phase IV (KMG-IV): sequencing the most valuable type-strain genomes for metagenomic binning, comparative biology and taxonomic classification.</title>
        <authorList>
            <person name="Goeker M."/>
        </authorList>
    </citation>
    <scope>NUCLEOTIDE SEQUENCE</scope>
    <source>
        <strain evidence="6">DSM 107338</strain>
    </source>
</reference>
<gene>
    <name evidence="6" type="ORF">J2Z64_000683</name>
</gene>
<dbReference type="GO" id="GO:0016618">
    <property type="term" value="F:hydroxypyruvate reductase [NAD(P)H] activity"/>
    <property type="evidence" value="ECO:0007669"/>
    <property type="project" value="TreeGrafter"/>
</dbReference>
<dbReference type="PANTHER" id="PTHR10996">
    <property type="entry name" value="2-HYDROXYACID DEHYDROGENASE-RELATED"/>
    <property type="match status" value="1"/>
</dbReference>
<dbReference type="CDD" id="cd05301">
    <property type="entry name" value="GDH"/>
    <property type="match status" value="1"/>
</dbReference>
<dbReference type="GO" id="GO:0030267">
    <property type="term" value="F:glyoxylate reductase (NADPH) activity"/>
    <property type="evidence" value="ECO:0007669"/>
    <property type="project" value="TreeGrafter"/>
</dbReference>
<feature type="domain" description="D-isomer specific 2-hydroxyacid dehydrogenase NAD-binding" evidence="5">
    <location>
        <begin position="111"/>
        <end position="289"/>
    </location>
</feature>
<dbReference type="GO" id="GO:0047964">
    <property type="term" value="F:glyoxylate reductase (NADH) activity"/>
    <property type="evidence" value="ECO:0007669"/>
    <property type="project" value="UniProtKB-EC"/>
</dbReference>
<evidence type="ECO:0000256" key="3">
    <source>
        <dbReference type="RuleBase" id="RU003719"/>
    </source>
</evidence>
<dbReference type="InterPro" id="IPR050223">
    <property type="entry name" value="D-isomer_2-hydroxyacid_DH"/>
</dbReference>
<dbReference type="GO" id="GO:0005829">
    <property type="term" value="C:cytosol"/>
    <property type="evidence" value="ECO:0007669"/>
    <property type="project" value="TreeGrafter"/>
</dbReference>
<dbReference type="FunFam" id="3.40.50.720:FF:000462">
    <property type="entry name" value="Glyoxylate reductase (NADP+)"/>
    <property type="match status" value="1"/>
</dbReference>
<evidence type="ECO:0000259" key="4">
    <source>
        <dbReference type="Pfam" id="PF00389"/>
    </source>
</evidence>
<dbReference type="InterPro" id="IPR029753">
    <property type="entry name" value="D-isomer_DH_CS"/>
</dbReference>
<evidence type="ECO:0000313" key="7">
    <source>
        <dbReference type="Proteomes" id="UP001138793"/>
    </source>
</evidence>
<protein>
    <submittedName>
        <fullName evidence="6">Glyoxylate reductase</fullName>
        <ecNumber evidence="6">1.1.1.26</ecNumber>
    </submittedName>
</protein>
<dbReference type="PANTHER" id="PTHR10996:SF283">
    <property type="entry name" value="GLYOXYLATE_HYDROXYPYRUVATE REDUCTASE B"/>
    <property type="match status" value="1"/>
</dbReference>
<comment type="caution">
    <text evidence="6">The sequence shown here is derived from an EMBL/GenBank/DDBJ whole genome shotgun (WGS) entry which is preliminary data.</text>
</comment>
<organism evidence="6 7">
    <name type="scientific">Oceanobacillus polygoni</name>
    <dbReference type="NCBI Taxonomy" id="1235259"/>
    <lineage>
        <taxon>Bacteria</taxon>
        <taxon>Bacillati</taxon>
        <taxon>Bacillota</taxon>
        <taxon>Bacilli</taxon>
        <taxon>Bacillales</taxon>
        <taxon>Bacillaceae</taxon>
        <taxon>Oceanobacillus</taxon>
    </lineage>
</organism>
<comment type="similarity">
    <text evidence="1 3">Belongs to the D-isomer specific 2-hydroxyacid dehydrogenase family.</text>
</comment>
<dbReference type="Pfam" id="PF02826">
    <property type="entry name" value="2-Hacid_dh_C"/>
    <property type="match status" value="1"/>
</dbReference>
<dbReference type="OrthoDB" id="9805416at2"/>